<evidence type="ECO:0000313" key="2">
    <source>
        <dbReference type="EMBL" id="CRL40052.1"/>
    </source>
</evidence>
<dbReference type="GO" id="GO:0046872">
    <property type="term" value="F:metal ion binding"/>
    <property type="evidence" value="ECO:0007669"/>
    <property type="project" value="InterPro"/>
</dbReference>
<organism evidence="2 3">
    <name type="scientific">Roseburia faecis</name>
    <dbReference type="NCBI Taxonomy" id="301302"/>
    <lineage>
        <taxon>Bacteria</taxon>
        <taxon>Bacillati</taxon>
        <taxon>Bacillota</taxon>
        <taxon>Clostridia</taxon>
        <taxon>Lachnospirales</taxon>
        <taxon>Lachnospiraceae</taxon>
        <taxon>Roseburia</taxon>
    </lineage>
</organism>
<keyword evidence="3" id="KW-1185">Reference proteome</keyword>
<dbReference type="RefSeq" id="WP_055068155.1">
    <property type="nucleotide sequence ID" value="NZ_CP173697.1"/>
</dbReference>
<protein>
    <recommendedName>
        <fullName evidence="1">Peptidase M16 N-terminal domain-containing protein</fullName>
    </recommendedName>
</protein>
<dbReference type="Proteomes" id="UP000049979">
    <property type="component" value="Unassembled WGS sequence"/>
</dbReference>
<dbReference type="AlphaFoldDB" id="A0A0M6WTA6"/>
<dbReference type="EMBL" id="CVRR01000033">
    <property type="protein sequence ID" value="CRL40052.1"/>
    <property type="molecule type" value="Genomic_DNA"/>
</dbReference>
<evidence type="ECO:0000259" key="1">
    <source>
        <dbReference type="Pfam" id="PF00675"/>
    </source>
</evidence>
<accession>A0A0M6WTA6</accession>
<feature type="domain" description="Peptidase M16 N-terminal" evidence="1">
    <location>
        <begin position="9"/>
        <end position="124"/>
    </location>
</feature>
<dbReference type="InterPro" id="IPR011249">
    <property type="entry name" value="Metalloenz_LuxS/M16"/>
</dbReference>
<dbReference type="SUPFAM" id="SSF63411">
    <property type="entry name" value="LuxS/MPP-like metallohydrolase"/>
    <property type="match status" value="1"/>
</dbReference>
<reference evidence="3" key="1">
    <citation type="submission" date="2015-05" db="EMBL/GenBank/DDBJ databases">
        <authorList>
            <consortium name="Pathogen Informatics"/>
        </authorList>
    </citation>
    <scope>NUCLEOTIDE SEQUENCE [LARGE SCALE GENOMIC DNA]</scope>
    <source>
        <strain evidence="3">M72</strain>
    </source>
</reference>
<dbReference type="InterPro" id="IPR011765">
    <property type="entry name" value="Pept_M16_N"/>
</dbReference>
<evidence type="ECO:0000313" key="3">
    <source>
        <dbReference type="Proteomes" id="UP000049979"/>
    </source>
</evidence>
<name>A0A0M6WTA6_9FIRM</name>
<gene>
    <name evidence="2" type="ORF">M72_08161</name>
</gene>
<proteinExistence type="predicted"/>
<sequence length="371" mass="43744">MKIEYIGISDERKEEAQIRLCIKSGSANDVAGKEGTAHLLEHINLLFDKLGKYGSRNDLKATGYTDFFNTTYVFDTVDDAIHIYRVFEIINRIIDGWFINQYDINLAKQDIKKEISEIDVNPIVKKIIEGSQLERKDPRNKQVNVDNITIDDIYQYLHKNYEKNNCLILIESGLPRQEIEEGAELLFPCREDAVKDNSIFLNWNDFNYKESKNVKGIIFKLKKTTEQYGNGFWEVKWIQWILEQCFIDMCKGTPDGVEISEMLFSPYEFLFGIFDDSIYWNENIKEKIGGMLKGCLDKKTKDSCYQILISRAKSDRILNQILVREKEYIYNRKLILNDWDDVFQQINEMNIHKMIKYFEEILYNENILLLD</sequence>
<dbReference type="Gene3D" id="3.30.830.10">
    <property type="entry name" value="Metalloenzyme, LuxS/M16 peptidase-like"/>
    <property type="match status" value="1"/>
</dbReference>
<dbReference type="Pfam" id="PF00675">
    <property type="entry name" value="Peptidase_M16"/>
    <property type="match status" value="1"/>
</dbReference>